<dbReference type="Proteomes" id="UP000824998">
    <property type="component" value="Unassembled WGS sequence"/>
</dbReference>
<organism evidence="3 4">
    <name type="scientific">Amylocarpus encephaloides</name>
    <dbReference type="NCBI Taxonomy" id="45428"/>
    <lineage>
        <taxon>Eukaryota</taxon>
        <taxon>Fungi</taxon>
        <taxon>Dikarya</taxon>
        <taxon>Ascomycota</taxon>
        <taxon>Pezizomycotina</taxon>
        <taxon>Leotiomycetes</taxon>
        <taxon>Helotiales</taxon>
        <taxon>Helotiales incertae sedis</taxon>
        <taxon>Amylocarpus</taxon>
    </lineage>
</organism>
<feature type="region of interest" description="Disordered" evidence="2">
    <location>
        <begin position="709"/>
        <end position="753"/>
    </location>
</feature>
<sequence>MAGMFTRSREISKLVAEDDGTPLNESSEDGSDCGSKGPTQSNSKNKRNSEREWESLGISKHFHANGDAEVAFCHLLDVWIDNTKTYKKIETSTLLFQVEKKAPNSLGRISIVNPATKISEGQIYWNQGTISCVTTKSSFYLNAISPSTILKFKLACLDLIRAGYHVLTKNGAYEECYTLGGLEQRTLGITKATKASMSDAKRTRMSIVIGDIQRDVGKGTKFPAVPKEVFFAWIKAFASTPNVEIDNLSTISTLCVDPIATAKIENPSGKKKKYEPRNKNIREQEPSLSSSWSASQKLPKIVSTKDLPKVKPTNLAKHTTFGDLPVSASCSRVQATPDSNSSYPETQFKSQQRRIRELKKRVKARDEKIAEINFLRQEERKGHDAVAQELHNLNIKIEEKVNARWSVEEARRQRAALSRVDRSNFALSPLLDTANDLIRKRDEELQRSRGRVDGLNRRLWEIEATLRRRDDDISKVDSDLVRKRRHLETADREYDRQKLDLKDLQIKLQNKTKELIDTQAELKQQRCRFIQTLDKLGLANSQLKAKKTDLVRREEQLEIATETIRAKEEMPQSVIRGSDEGQRQLNQATANLASKESLIKGLKSELEKLRPLLQDPNAFGQIPGLYINNNQAPPSQKIVDLTEELRRKEEELNVVTEQNMTYEIRVDGDAAEIEVLKTRTEELEPSTEKLKKDLKKVKKQLKNALVLVHSLGNGDSNESDSGAKHDREEDKENYTRNAKKIKQENSREIVEVE</sequence>
<protein>
    <submittedName>
        <fullName evidence="3">Uncharacterized protein</fullName>
    </submittedName>
</protein>
<reference evidence="3" key="1">
    <citation type="journal article" date="2021" name="IMA Fungus">
        <title>Genomic characterization of three marine fungi, including Emericellopsis atlantica sp. nov. with signatures of a generalist lifestyle and marine biomass degradation.</title>
        <authorList>
            <person name="Hagestad O.C."/>
            <person name="Hou L."/>
            <person name="Andersen J.H."/>
            <person name="Hansen E.H."/>
            <person name="Altermark B."/>
            <person name="Li C."/>
            <person name="Kuhnert E."/>
            <person name="Cox R.J."/>
            <person name="Crous P.W."/>
            <person name="Spatafora J.W."/>
            <person name="Lail K."/>
            <person name="Amirebrahimi M."/>
            <person name="Lipzen A."/>
            <person name="Pangilinan J."/>
            <person name="Andreopoulos W."/>
            <person name="Hayes R.D."/>
            <person name="Ng V."/>
            <person name="Grigoriev I.V."/>
            <person name="Jackson S.A."/>
            <person name="Sutton T.D.S."/>
            <person name="Dobson A.D.W."/>
            <person name="Rama T."/>
        </authorList>
    </citation>
    <scope>NUCLEOTIDE SEQUENCE</scope>
    <source>
        <strain evidence="3">TRa018bII</strain>
    </source>
</reference>
<gene>
    <name evidence="3" type="ORF">BJ875DRAFT_516012</name>
</gene>
<feature type="compositionally biased region" description="Basic and acidic residues" evidence="2">
    <location>
        <begin position="275"/>
        <end position="285"/>
    </location>
</feature>
<comment type="caution">
    <text evidence="3">The sequence shown here is derived from an EMBL/GenBank/DDBJ whole genome shotgun (WGS) entry which is preliminary data.</text>
</comment>
<dbReference type="EMBL" id="MU251578">
    <property type="protein sequence ID" value="KAG9231856.1"/>
    <property type="molecule type" value="Genomic_DNA"/>
</dbReference>
<keyword evidence="1" id="KW-0175">Coiled coil</keyword>
<keyword evidence="4" id="KW-1185">Reference proteome</keyword>
<feature type="compositionally biased region" description="Basic and acidic residues" evidence="2">
    <location>
        <begin position="721"/>
        <end position="734"/>
    </location>
</feature>
<evidence type="ECO:0000313" key="4">
    <source>
        <dbReference type="Proteomes" id="UP000824998"/>
    </source>
</evidence>
<feature type="compositionally biased region" description="Basic and acidic residues" evidence="2">
    <location>
        <begin position="741"/>
        <end position="753"/>
    </location>
</feature>
<accession>A0A9P8C4B9</accession>
<name>A0A9P8C4B9_9HELO</name>
<feature type="compositionally biased region" description="Polar residues" evidence="2">
    <location>
        <begin position="332"/>
        <end position="350"/>
    </location>
</feature>
<evidence type="ECO:0000256" key="1">
    <source>
        <dbReference type="SAM" id="Coils"/>
    </source>
</evidence>
<evidence type="ECO:0000313" key="3">
    <source>
        <dbReference type="EMBL" id="KAG9231856.1"/>
    </source>
</evidence>
<proteinExistence type="predicted"/>
<evidence type="ECO:0000256" key="2">
    <source>
        <dbReference type="SAM" id="MobiDB-lite"/>
    </source>
</evidence>
<feature type="region of interest" description="Disordered" evidence="2">
    <location>
        <begin position="332"/>
        <end position="352"/>
    </location>
</feature>
<feature type="region of interest" description="Disordered" evidence="2">
    <location>
        <begin position="267"/>
        <end position="295"/>
    </location>
</feature>
<feature type="region of interest" description="Disordered" evidence="2">
    <location>
        <begin position="1"/>
        <end position="50"/>
    </location>
</feature>
<dbReference type="AlphaFoldDB" id="A0A9P8C4B9"/>
<feature type="compositionally biased region" description="Basic and acidic residues" evidence="2">
    <location>
        <begin position="7"/>
        <end position="16"/>
    </location>
</feature>
<feature type="coiled-coil region" evidence="1">
    <location>
        <begin position="487"/>
        <end position="560"/>
    </location>
</feature>